<evidence type="ECO:0000313" key="2">
    <source>
        <dbReference type="Proteomes" id="UP001230207"/>
    </source>
</evidence>
<reference evidence="1 2" key="1">
    <citation type="submission" date="2023-07" db="EMBL/GenBank/DDBJ databases">
        <title>Genomic Encyclopedia of Type Strains, Phase IV (KMG-IV): sequencing the most valuable type-strain genomes for metagenomic binning, comparative biology and taxonomic classification.</title>
        <authorList>
            <person name="Goeker M."/>
        </authorList>
    </citation>
    <scope>NUCLEOTIDE SEQUENCE [LARGE SCALE GENOMIC DNA]</scope>
    <source>
        <strain evidence="1 2">DSM 1112</strain>
    </source>
</reference>
<gene>
    <name evidence="1" type="ORF">QO002_003823</name>
</gene>
<protein>
    <submittedName>
        <fullName evidence="1">Uncharacterized protein</fullName>
    </submittedName>
</protein>
<dbReference type="EMBL" id="JAUSVF010000001">
    <property type="protein sequence ID" value="MDQ0321685.1"/>
    <property type="molecule type" value="Genomic_DNA"/>
</dbReference>
<name>A0ABU0BTT9_9HYPH</name>
<proteinExistence type="predicted"/>
<organism evidence="1 2">
    <name type="scientific">Pararhizobium capsulatum DSM 1112</name>
    <dbReference type="NCBI Taxonomy" id="1121113"/>
    <lineage>
        <taxon>Bacteria</taxon>
        <taxon>Pseudomonadati</taxon>
        <taxon>Pseudomonadota</taxon>
        <taxon>Alphaproteobacteria</taxon>
        <taxon>Hyphomicrobiales</taxon>
        <taxon>Rhizobiaceae</taxon>
        <taxon>Rhizobium/Agrobacterium group</taxon>
        <taxon>Pararhizobium</taxon>
    </lineage>
</organism>
<keyword evidence="2" id="KW-1185">Reference proteome</keyword>
<sequence>MTTEDFTEYERRLAADHARLWKAIAVRAMRCTRRKSPIEKKTMTEIHA</sequence>
<comment type="caution">
    <text evidence="1">The sequence shown here is derived from an EMBL/GenBank/DDBJ whole genome shotgun (WGS) entry which is preliminary data.</text>
</comment>
<dbReference type="Proteomes" id="UP001230207">
    <property type="component" value="Unassembled WGS sequence"/>
</dbReference>
<accession>A0ABU0BTT9</accession>
<evidence type="ECO:0000313" key="1">
    <source>
        <dbReference type="EMBL" id="MDQ0321685.1"/>
    </source>
</evidence>